<evidence type="ECO:0000256" key="2">
    <source>
        <dbReference type="SAM" id="SignalP"/>
    </source>
</evidence>
<keyword evidence="2" id="KW-0732">Signal</keyword>
<protein>
    <submittedName>
        <fullName evidence="3">Uncharacterized protein</fullName>
    </submittedName>
</protein>
<name>A0A9J6CEA8_POLVA</name>
<feature type="signal peptide" evidence="2">
    <location>
        <begin position="1"/>
        <end position="21"/>
    </location>
</feature>
<keyword evidence="4" id="KW-1185">Reference proteome</keyword>
<dbReference type="Proteomes" id="UP001107558">
    <property type="component" value="Chromosome 1"/>
</dbReference>
<reference evidence="3" key="1">
    <citation type="submission" date="2021-03" db="EMBL/GenBank/DDBJ databases">
        <title>Chromosome level genome of the anhydrobiotic midge Polypedilum vanderplanki.</title>
        <authorList>
            <person name="Yoshida Y."/>
            <person name="Kikawada T."/>
            <person name="Gusev O."/>
        </authorList>
    </citation>
    <scope>NUCLEOTIDE SEQUENCE</scope>
    <source>
        <strain evidence="3">NIAS01</strain>
        <tissue evidence="3">Whole body or cell culture</tissue>
    </source>
</reference>
<gene>
    <name evidence="3" type="ORF">PVAND_009501</name>
</gene>
<dbReference type="EMBL" id="JADBJN010000001">
    <property type="protein sequence ID" value="KAG5679966.1"/>
    <property type="molecule type" value="Genomic_DNA"/>
</dbReference>
<feature type="chain" id="PRO_5039898363" evidence="2">
    <location>
        <begin position="22"/>
        <end position="181"/>
    </location>
</feature>
<evidence type="ECO:0000256" key="1">
    <source>
        <dbReference type="SAM" id="MobiDB-lite"/>
    </source>
</evidence>
<dbReference type="AlphaFoldDB" id="A0A9J6CEA8"/>
<evidence type="ECO:0000313" key="3">
    <source>
        <dbReference type="EMBL" id="KAG5679966.1"/>
    </source>
</evidence>
<evidence type="ECO:0000313" key="4">
    <source>
        <dbReference type="Proteomes" id="UP001107558"/>
    </source>
</evidence>
<accession>A0A9J6CEA8</accession>
<organism evidence="3 4">
    <name type="scientific">Polypedilum vanderplanki</name>
    <name type="common">Sleeping chironomid midge</name>
    <dbReference type="NCBI Taxonomy" id="319348"/>
    <lineage>
        <taxon>Eukaryota</taxon>
        <taxon>Metazoa</taxon>
        <taxon>Ecdysozoa</taxon>
        <taxon>Arthropoda</taxon>
        <taxon>Hexapoda</taxon>
        <taxon>Insecta</taxon>
        <taxon>Pterygota</taxon>
        <taxon>Neoptera</taxon>
        <taxon>Endopterygota</taxon>
        <taxon>Diptera</taxon>
        <taxon>Nematocera</taxon>
        <taxon>Chironomoidea</taxon>
        <taxon>Chironomidae</taxon>
        <taxon>Chironominae</taxon>
        <taxon>Polypedilum</taxon>
        <taxon>Polypedilum</taxon>
    </lineage>
</organism>
<feature type="region of interest" description="Disordered" evidence="1">
    <location>
        <begin position="68"/>
        <end position="90"/>
    </location>
</feature>
<comment type="caution">
    <text evidence="3">The sequence shown here is derived from an EMBL/GenBank/DDBJ whole genome shotgun (WGS) entry which is preliminary data.</text>
</comment>
<sequence>MKYYQIFVLVIALVFFDQTHSLFLHGQKSGNLTISGNFHHSLLKNHPWINPIETEEQVPDDYVSSVATTTEATTTTTTTEASTTQEPISTSSIIESTSQVPAITNEIVFTGNIDLNQVAVDAIGRHVKILEHIQRGISSRIDNHIRRLERFENHVQNHFNKAARGSVSVKGDFEFGVTGNE</sequence>
<proteinExistence type="predicted"/>